<feature type="transmembrane region" description="Helical" evidence="10">
    <location>
        <begin position="940"/>
        <end position="963"/>
    </location>
</feature>
<feature type="transmembrane region" description="Helical" evidence="10">
    <location>
        <begin position="756"/>
        <end position="781"/>
    </location>
</feature>
<feature type="domain" description="ABC transmembrane type-1" evidence="12">
    <location>
        <begin position="717"/>
        <end position="998"/>
    </location>
</feature>
<evidence type="ECO:0000313" key="13">
    <source>
        <dbReference type="EMBL" id="OJJ03907.1"/>
    </source>
</evidence>
<evidence type="ECO:0000256" key="9">
    <source>
        <dbReference type="ARBA" id="ARBA00023136"/>
    </source>
</evidence>
<dbReference type="GO" id="GO:0016020">
    <property type="term" value="C:membrane"/>
    <property type="evidence" value="ECO:0007669"/>
    <property type="project" value="UniProtKB-SubCell"/>
</dbReference>
<comment type="similarity">
    <text evidence="2">Belongs to the ABC transporter superfamily. ABCC family. Conjugate transporter (TC 3.A.1.208) subfamily.</text>
</comment>
<dbReference type="Pfam" id="PF00005">
    <property type="entry name" value="ABC_tran"/>
    <property type="match status" value="2"/>
</dbReference>
<dbReference type="InterPro" id="IPR017871">
    <property type="entry name" value="ABC_transporter-like_CS"/>
</dbReference>
<keyword evidence="3" id="KW-0813">Transport</keyword>
<feature type="transmembrane region" description="Helical" evidence="10">
    <location>
        <begin position="12"/>
        <end position="29"/>
    </location>
</feature>
<name>A0A1L9PQV2_ASPVE</name>
<dbReference type="InterPro" id="IPR027417">
    <property type="entry name" value="P-loop_NTPase"/>
</dbReference>
<feature type="transmembrane region" description="Helical" evidence="10">
    <location>
        <begin position="714"/>
        <end position="736"/>
    </location>
</feature>
<keyword evidence="6" id="KW-0547">Nucleotide-binding</keyword>
<keyword evidence="14" id="KW-1185">Reference proteome</keyword>
<evidence type="ECO:0000259" key="12">
    <source>
        <dbReference type="PROSITE" id="PS50929"/>
    </source>
</evidence>
<dbReference type="PROSITE" id="PS00211">
    <property type="entry name" value="ABC_TRANSPORTER_1"/>
    <property type="match status" value="2"/>
</dbReference>
<organism evidence="13 14">
    <name type="scientific">Aspergillus versicolor CBS 583.65</name>
    <dbReference type="NCBI Taxonomy" id="1036611"/>
    <lineage>
        <taxon>Eukaryota</taxon>
        <taxon>Fungi</taxon>
        <taxon>Dikarya</taxon>
        <taxon>Ascomycota</taxon>
        <taxon>Pezizomycotina</taxon>
        <taxon>Eurotiomycetes</taxon>
        <taxon>Eurotiomycetidae</taxon>
        <taxon>Eurotiales</taxon>
        <taxon>Aspergillaceae</taxon>
        <taxon>Aspergillus</taxon>
        <taxon>Aspergillus subgen. Nidulantes</taxon>
    </lineage>
</organism>
<dbReference type="Gene3D" id="3.40.50.300">
    <property type="entry name" value="P-loop containing nucleotide triphosphate hydrolases"/>
    <property type="match status" value="2"/>
</dbReference>
<dbReference type="InterPro" id="IPR050173">
    <property type="entry name" value="ABC_transporter_C-like"/>
</dbReference>
<evidence type="ECO:0000259" key="11">
    <source>
        <dbReference type="PROSITE" id="PS50893"/>
    </source>
</evidence>
<feature type="domain" description="ABC transporter" evidence="11">
    <location>
        <begin position="435"/>
        <end position="663"/>
    </location>
</feature>
<evidence type="ECO:0000256" key="2">
    <source>
        <dbReference type="ARBA" id="ARBA00009726"/>
    </source>
</evidence>
<dbReference type="InterPro" id="IPR011527">
    <property type="entry name" value="ABC1_TM_dom"/>
</dbReference>
<evidence type="ECO:0000313" key="14">
    <source>
        <dbReference type="Proteomes" id="UP000184073"/>
    </source>
</evidence>
<evidence type="ECO:0000256" key="8">
    <source>
        <dbReference type="ARBA" id="ARBA00022989"/>
    </source>
</evidence>
<evidence type="ECO:0000256" key="6">
    <source>
        <dbReference type="ARBA" id="ARBA00022741"/>
    </source>
</evidence>
<evidence type="ECO:0000256" key="10">
    <source>
        <dbReference type="SAM" id="Phobius"/>
    </source>
</evidence>
<evidence type="ECO:0000256" key="1">
    <source>
        <dbReference type="ARBA" id="ARBA00004141"/>
    </source>
</evidence>
<dbReference type="Pfam" id="PF00664">
    <property type="entry name" value="ABC_membrane"/>
    <property type="match status" value="2"/>
</dbReference>
<evidence type="ECO:0000256" key="5">
    <source>
        <dbReference type="ARBA" id="ARBA00022737"/>
    </source>
</evidence>
<dbReference type="EMBL" id="KV878131">
    <property type="protein sequence ID" value="OJJ03907.1"/>
    <property type="molecule type" value="Genomic_DNA"/>
</dbReference>
<dbReference type="CDD" id="cd18604">
    <property type="entry name" value="ABC_6TM_VMR1_D2_like"/>
    <property type="match status" value="1"/>
</dbReference>
<keyword evidence="5" id="KW-0677">Repeat</keyword>
<protein>
    <recommendedName>
        <fullName evidence="15">ABC transporter domain-containing protein</fullName>
    </recommendedName>
</protein>
<dbReference type="GO" id="GO:0140359">
    <property type="term" value="F:ABC-type transporter activity"/>
    <property type="evidence" value="ECO:0007669"/>
    <property type="project" value="InterPro"/>
</dbReference>
<dbReference type="STRING" id="1036611.A0A1L9PQV2"/>
<keyword evidence="8 10" id="KW-1133">Transmembrane helix</keyword>
<dbReference type="PROSITE" id="PS50893">
    <property type="entry name" value="ABC_TRANSPORTER_2"/>
    <property type="match status" value="2"/>
</dbReference>
<evidence type="ECO:0000256" key="4">
    <source>
        <dbReference type="ARBA" id="ARBA00022692"/>
    </source>
</evidence>
<keyword evidence="9 10" id="KW-0472">Membrane</keyword>
<keyword evidence="7" id="KW-0067">ATP-binding</keyword>
<reference evidence="14" key="1">
    <citation type="journal article" date="2017" name="Genome Biol.">
        <title>Comparative genomics reveals high biological diversity and specific adaptations in the industrially and medically important fungal genus Aspergillus.</title>
        <authorList>
            <person name="de Vries R.P."/>
            <person name="Riley R."/>
            <person name="Wiebenga A."/>
            <person name="Aguilar-Osorio G."/>
            <person name="Amillis S."/>
            <person name="Uchima C.A."/>
            <person name="Anderluh G."/>
            <person name="Asadollahi M."/>
            <person name="Askin M."/>
            <person name="Barry K."/>
            <person name="Battaglia E."/>
            <person name="Bayram O."/>
            <person name="Benocci T."/>
            <person name="Braus-Stromeyer S.A."/>
            <person name="Caldana C."/>
            <person name="Canovas D."/>
            <person name="Cerqueira G.C."/>
            <person name="Chen F."/>
            <person name="Chen W."/>
            <person name="Choi C."/>
            <person name="Clum A."/>
            <person name="Dos Santos R.A."/>
            <person name="Damasio A.R."/>
            <person name="Diallinas G."/>
            <person name="Emri T."/>
            <person name="Fekete E."/>
            <person name="Flipphi M."/>
            <person name="Freyberg S."/>
            <person name="Gallo A."/>
            <person name="Gournas C."/>
            <person name="Habgood R."/>
            <person name="Hainaut M."/>
            <person name="Harispe M.L."/>
            <person name="Henrissat B."/>
            <person name="Hilden K.S."/>
            <person name="Hope R."/>
            <person name="Hossain A."/>
            <person name="Karabika E."/>
            <person name="Karaffa L."/>
            <person name="Karanyi Z."/>
            <person name="Krasevec N."/>
            <person name="Kuo A."/>
            <person name="Kusch H."/>
            <person name="LaButti K."/>
            <person name="Lagendijk E.L."/>
            <person name="Lapidus A."/>
            <person name="Levasseur A."/>
            <person name="Lindquist E."/>
            <person name="Lipzen A."/>
            <person name="Logrieco A.F."/>
            <person name="MacCabe A."/>
            <person name="Maekelae M.R."/>
            <person name="Malavazi I."/>
            <person name="Melin P."/>
            <person name="Meyer V."/>
            <person name="Mielnichuk N."/>
            <person name="Miskei M."/>
            <person name="Molnar A.P."/>
            <person name="Mule G."/>
            <person name="Ngan C.Y."/>
            <person name="Orejas M."/>
            <person name="Orosz E."/>
            <person name="Ouedraogo J.P."/>
            <person name="Overkamp K.M."/>
            <person name="Park H.-S."/>
            <person name="Perrone G."/>
            <person name="Piumi F."/>
            <person name="Punt P.J."/>
            <person name="Ram A.F."/>
            <person name="Ramon A."/>
            <person name="Rauscher S."/>
            <person name="Record E."/>
            <person name="Riano-Pachon D.M."/>
            <person name="Robert V."/>
            <person name="Roehrig J."/>
            <person name="Ruller R."/>
            <person name="Salamov A."/>
            <person name="Salih N.S."/>
            <person name="Samson R.A."/>
            <person name="Sandor E."/>
            <person name="Sanguinetti M."/>
            <person name="Schuetze T."/>
            <person name="Sepcic K."/>
            <person name="Shelest E."/>
            <person name="Sherlock G."/>
            <person name="Sophianopoulou V."/>
            <person name="Squina F.M."/>
            <person name="Sun H."/>
            <person name="Susca A."/>
            <person name="Todd R.B."/>
            <person name="Tsang A."/>
            <person name="Unkles S.E."/>
            <person name="van de Wiele N."/>
            <person name="van Rossen-Uffink D."/>
            <person name="Oliveira J.V."/>
            <person name="Vesth T.C."/>
            <person name="Visser J."/>
            <person name="Yu J.-H."/>
            <person name="Zhou M."/>
            <person name="Andersen M.R."/>
            <person name="Archer D.B."/>
            <person name="Baker S.E."/>
            <person name="Benoit I."/>
            <person name="Brakhage A.A."/>
            <person name="Braus G.H."/>
            <person name="Fischer R."/>
            <person name="Frisvad J.C."/>
            <person name="Goldman G.H."/>
            <person name="Houbraken J."/>
            <person name="Oakley B."/>
            <person name="Pocsi I."/>
            <person name="Scazzocchio C."/>
            <person name="Seiboth B."/>
            <person name="vanKuyk P.A."/>
            <person name="Wortman J."/>
            <person name="Dyer P.S."/>
            <person name="Grigoriev I.V."/>
        </authorList>
    </citation>
    <scope>NUCLEOTIDE SEQUENCE [LARGE SCALE GENOMIC DNA]</scope>
    <source>
        <strain evidence="14">CBS 583.65</strain>
    </source>
</reference>
<dbReference type="InterPro" id="IPR036640">
    <property type="entry name" value="ABC1_TM_sf"/>
</dbReference>
<dbReference type="InterPro" id="IPR003439">
    <property type="entry name" value="ABC_transporter-like_ATP-bd"/>
</dbReference>
<keyword evidence="4 10" id="KW-0812">Transmembrane</keyword>
<dbReference type="FunFam" id="1.20.1560.10:FF:000013">
    <property type="entry name" value="ABC transporter C family member 2"/>
    <property type="match status" value="1"/>
</dbReference>
<comment type="subcellular location">
    <subcellularLocation>
        <location evidence="1">Membrane</location>
        <topology evidence="1">Multi-pass membrane protein</topology>
    </subcellularLocation>
</comment>
<feature type="transmembrane region" description="Helical" evidence="10">
    <location>
        <begin position="159"/>
        <end position="178"/>
    </location>
</feature>
<dbReference type="PANTHER" id="PTHR24223:SF456">
    <property type="entry name" value="MULTIDRUG RESISTANCE-ASSOCIATED PROTEIN LETHAL(2)03659"/>
    <property type="match status" value="1"/>
</dbReference>
<gene>
    <name evidence="13" type="ORF">ASPVEDRAFT_136002</name>
</gene>
<feature type="domain" description="ABC transporter" evidence="11">
    <location>
        <begin position="1032"/>
        <end position="1293"/>
    </location>
</feature>
<dbReference type="PANTHER" id="PTHR24223">
    <property type="entry name" value="ATP-BINDING CASSETTE SUB-FAMILY C"/>
    <property type="match status" value="1"/>
</dbReference>
<dbReference type="Proteomes" id="UP000184073">
    <property type="component" value="Unassembled WGS sequence"/>
</dbReference>
<dbReference type="SUPFAM" id="SSF52540">
    <property type="entry name" value="P-loop containing nucleoside triphosphate hydrolases"/>
    <property type="match status" value="2"/>
</dbReference>
<evidence type="ECO:0008006" key="15">
    <source>
        <dbReference type="Google" id="ProtNLM"/>
    </source>
</evidence>
<dbReference type="SMART" id="SM00382">
    <property type="entry name" value="AAA"/>
    <property type="match status" value="2"/>
</dbReference>
<dbReference type="GO" id="GO:0005524">
    <property type="term" value="F:ATP binding"/>
    <property type="evidence" value="ECO:0007669"/>
    <property type="project" value="UniProtKB-KW"/>
</dbReference>
<dbReference type="OrthoDB" id="6500128at2759"/>
<dbReference type="InterPro" id="IPR003593">
    <property type="entry name" value="AAA+_ATPase"/>
</dbReference>
<sequence>MADREVLAEQCLVAQIVSTCVAGVCYLLYPRKADTLRNGVIVDRQYSTSFVSRMSYSWVGGLIQRIKCSSTIHLRDIPELDELTQAQNLQKSFVKIEAIHQSPSLAATLLRSHANALLWQLAISGISTLAALGPQIVVLNLLKVLEVGSKDQVTLIGPAVWIVLLGVSITVTNSLVMWKSWLQLNVLQTRTYSQLMAVLFDNTVKGEMGSFPKGEERPDHSAISLVVTDAKKIAEFMGNCYQLWETPLHIGLTVILLTHLLKWKSVCAGLTTLSLTSLLGILAGNRLSSANCGLAAARDKKTGQITELLNCIREVKLLAVEDKWEKRINILRDAEIWHQSKVIQWKTIVESICAAEPILLSAVMLGTHVLLFGHLSPSALFTCLALLDRLQHSFERIPHILTEVATVRLSTSKVQEYLHRPRKQNSVVRGAQIDMRNATITWAGVNDGFHLKDMNMNFSAGKQTVVHGPTGSGKSLLLTTILGQNDILKGTVRSPYTKGLCPVAYVPQNPWVESCTFRDNILFGLPYNPSRYVEVIVACALDIDLQSLHDGDLTVLYQNGTNLSGGQKARLALARALYSNSPILLLDGVLSSVDRRTAGHLVEFALNGRLAAGRTCILAVDRVNFAFRGTHCLVRLDRQRMESRYAVTNLRPNGFNCPLDRSFEEACQRHQDFLADESTGAYQKSPVAEEIYTYHGRPDLEAITQFMGLCDCPLGWLLIGLFFVVAIAVTLGKTHVTMSLTTHQQNQSKPANTAAYLPLYLVLSICGVLVKSLNSYLVLALPFRGSKKLFRRLLRGILRADLRWLLATPAGSLIGRLSADSSTVDERIGQHLNLVIVHAVNIATCVLSGAIASPVDICVALGTLLSILRPAADYLTAIREIKRIESISLGPILDHFTSCITGLSTIRAYARDEDYLKLAFDRIDVLSRASWHRWLLNQWIGFRMGVIAAIFTSFTVAMIVFTGDMGVDVAAVGFTASVAIKLADCLTAAVKSYVTLEMDMDSLDRMFEYCMVHTEDGYADEQDAEWSPQGCIEVLDLTATHAPELQPVLRGVTFCVSPGQRLGIVGRTGAGKSSLGLALARFLDVQNGMIRIDGVDIRQVQLRQYRRRVSLIPQTPVLFSGTIGSNLDPFCEKDDLDIIDALRKIHWFRHFDACDVAGGNLRSTDAIREDNYTAELSMKQASAILQTTIAAGGLNISQGQRQLLCLARAIVARPKVVILDEITSSVDTETDRLIQRSLKTAFHGTTIIAIAHRLQAVVEFDRILVLEEGRVAEFGAPLELMARPNGAFRAIVEEHVKSEELRLTMAQGAER</sequence>
<dbReference type="SUPFAM" id="SSF90123">
    <property type="entry name" value="ABC transporter transmembrane region"/>
    <property type="match status" value="2"/>
</dbReference>
<dbReference type="PROSITE" id="PS50929">
    <property type="entry name" value="ABC_TM1F"/>
    <property type="match status" value="2"/>
</dbReference>
<dbReference type="GO" id="GO:0016887">
    <property type="term" value="F:ATP hydrolysis activity"/>
    <property type="evidence" value="ECO:0007669"/>
    <property type="project" value="InterPro"/>
</dbReference>
<feature type="transmembrane region" description="Helical" evidence="10">
    <location>
        <begin position="117"/>
        <end position="139"/>
    </location>
</feature>
<accession>A0A1L9PQV2</accession>
<dbReference type="VEuPathDB" id="FungiDB:ASPVEDRAFT_136002"/>
<dbReference type="Gene3D" id="1.20.1560.10">
    <property type="entry name" value="ABC transporter type 1, transmembrane domain"/>
    <property type="match status" value="2"/>
</dbReference>
<proteinExistence type="inferred from homology"/>
<dbReference type="CDD" id="cd03244">
    <property type="entry name" value="ABCC_MRP_domain2"/>
    <property type="match status" value="1"/>
</dbReference>
<evidence type="ECO:0000256" key="3">
    <source>
        <dbReference type="ARBA" id="ARBA00022448"/>
    </source>
</evidence>
<feature type="domain" description="ABC transmembrane type-1" evidence="12">
    <location>
        <begin position="121"/>
        <end position="406"/>
    </location>
</feature>
<dbReference type="GO" id="GO:0005737">
    <property type="term" value="C:cytoplasm"/>
    <property type="evidence" value="ECO:0007669"/>
    <property type="project" value="UniProtKB-ARBA"/>
</dbReference>
<dbReference type="GeneID" id="63722766"/>
<evidence type="ECO:0000256" key="7">
    <source>
        <dbReference type="ARBA" id="ARBA00022840"/>
    </source>
</evidence>
<dbReference type="RefSeq" id="XP_040669669.1">
    <property type="nucleotide sequence ID" value="XM_040807255.1"/>
</dbReference>
<dbReference type="FunFam" id="3.40.50.300:FF:000630">
    <property type="entry name" value="ATP-binding cassette (ABC) transporter, putative"/>
    <property type="match status" value="1"/>
</dbReference>